<dbReference type="AlphaFoldDB" id="A0A4Q0SG86"/>
<keyword evidence="3" id="KW-1185">Reference proteome</keyword>
<reference evidence="2 3" key="1">
    <citation type="submission" date="2015-04" db="EMBL/GenBank/DDBJ databases">
        <title>Comparative genomics of rhizobia nodulating Arachis hypogaea in China.</title>
        <authorList>
            <person name="Li Y."/>
        </authorList>
    </citation>
    <scope>NUCLEOTIDE SEQUENCE [LARGE SCALE GENOMIC DNA]</scope>
    <source>
        <strain evidence="2 3">CCBAU 51757</strain>
    </source>
</reference>
<comment type="caution">
    <text evidence="2">The sequence shown here is derived from an EMBL/GenBank/DDBJ whole genome shotgun (WGS) entry which is preliminary data.</text>
</comment>
<feature type="region of interest" description="Disordered" evidence="1">
    <location>
        <begin position="74"/>
        <end position="99"/>
    </location>
</feature>
<dbReference type="EMBL" id="LBJQ01000012">
    <property type="protein sequence ID" value="RXH35886.1"/>
    <property type="molecule type" value="Genomic_DNA"/>
</dbReference>
<dbReference type="Proteomes" id="UP000289546">
    <property type="component" value="Unassembled WGS sequence"/>
</dbReference>
<proteinExistence type="predicted"/>
<evidence type="ECO:0000256" key="1">
    <source>
        <dbReference type="SAM" id="MobiDB-lite"/>
    </source>
</evidence>
<organism evidence="2 3">
    <name type="scientific">Bradyrhizobium nanningense</name>
    <dbReference type="NCBI Taxonomy" id="1325118"/>
    <lineage>
        <taxon>Bacteria</taxon>
        <taxon>Pseudomonadati</taxon>
        <taxon>Pseudomonadota</taxon>
        <taxon>Alphaproteobacteria</taxon>
        <taxon>Hyphomicrobiales</taxon>
        <taxon>Nitrobacteraceae</taxon>
        <taxon>Bradyrhizobium</taxon>
    </lineage>
</organism>
<gene>
    <name evidence="2" type="ORF">XH99_09280</name>
</gene>
<protein>
    <submittedName>
        <fullName evidence="2">Uncharacterized protein</fullName>
    </submittedName>
</protein>
<evidence type="ECO:0000313" key="3">
    <source>
        <dbReference type="Proteomes" id="UP000289546"/>
    </source>
</evidence>
<name>A0A4Q0SG86_9BRAD</name>
<accession>A0A4Q0SG86</accession>
<evidence type="ECO:0000313" key="2">
    <source>
        <dbReference type="EMBL" id="RXH35886.1"/>
    </source>
</evidence>
<sequence>MVDGIFFRTHAGTQLRQCYSLMIAPYGAATFVAAGIRARAHPQHLILFRRHIFAFSRLISPELCSLRCSLGEKGRREGRAPAGTRGPVCEQDAHGVDYR</sequence>